<keyword evidence="3" id="KW-1185">Reference proteome</keyword>
<dbReference type="AlphaFoldDB" id="A0A0N4XEC3"/>
<reference evidence="4" key="1">
    <citation type="submission" date="2017-02" db="UniProtKB">
        <authorList>
            <consortium name="WormBaseParasite"/>
        </authorList>
    </citation>
    <scope>IDENTIFICATION</scope>
</reference>
<feature type="compositionally biased region" description="Basic and acidic residues" evidence="1">
    <location>
        <begin position="1"/>
        <end position="30"/>
    </location>
</feature>
<dbReference type="WBParaSite" id="NBR_0000087501-mRNA-1">
    <property type="protein sequence ID" value="NBR_0000087501-mRNA-1"/>
    <property type="gene ID" value="NBR_0000087501"/>
</dbReference>
<protein>
    <submittedName>
        <fullName evidence="4">Tudor-knot domain-containing protein</fullName>
    </submittedName>
</protein>
<dbReference type="STRING" id="27835.A0A0N4XEC3"/>
<accession>A0A0N4XEC3</accession>
<evidence type="ECO:0000313" key="2">
    <source>
        <dbReference type="EMBL" id="VDL63962.1"/>
    </source>
</evidence>
<feature type="region of interest" description="Disordered" evidence="1">
    <location>
        <begin position="1"/>
        <end position="60"/>
    </location>
</feature>
<evidence type="ECO:0000256" key="1">
    <source>
        <dbReference type="SAM" id="MobiDB-lite"/>
    </source>
</evidence>
<dbReference type="Proteomes" id="UP000271162">
    <property type="component" value="Unassembled WGS sequence"/>
</dbReference>
<organism evidence="4">
    <name type="scientific">Nippostrongylus brasiliensis</name>
    <name type="common">Rat hookworm</name>
    <dbReference type="NCBI Taxonomy" id="27835"/>
    <lineage>
        <taxon>Eukaryota</taxon>
        <taxon>Metazoa</taxon>
        <taxon>Ecdysozoa</taxon>
        <taxon>Nematoda</taxon>
        <taxon>Chromadorea</taxon>
        <taxon>Rhabditida</taxon>
        <taxon>Rhabditina</taxon>
        <taxon>Rhabditomorpha</taxon>
        <taxon>Strongyloidea</taxon>
        <taxon>Heligmosomidae</taxon>
        <taxon>Nippostrongylus</taxon>
    </lineage>
</organism>
<evidence type="ECO:0000313" key="3">
    <source>
        <dbReference type="Proteomes" id="UP000271162"/>
    </source>
</evidence>
<reference evidence="2 3" key="2">
    <citation type="submission" date="2018-11" db="EMBL/GenBank/DDBJ databases">
        <authorList>
            <consortium name="Pathogen Informatics"/>
        </authorList>
    </citation>
    <scope>NUCLEOTIDE SEQUENCE [LARGE SCALE GENOMIC DNA]</scope>
</reference>
<sequence length="124" mass="14374">MPEHREGEREVILESRSAFDDDKPRAEKSAGKRARTKGDEDSEVNFGKKKRTADREEIQEEPLPMNVTTEIRNGVRYLSPYWAVYRTRTKGRWIGRKMVEVFAEEFLSLNKLYPVGDRVADLAA</sequence>
<dbReference type="EMBL" id="UYSL01000518">
    <property type="protein sequence ID" value="VDL63962.1"/>
    <property type="molecule type" value="Genomic_DNA"/>
</dbReference>
<proteinExistence type="predicted"/>
<evidence type="ECO:0000313" key="4">
    <source>
        <dbReference type="WBParaSite" id="NBR_0000087501-mRNA-1"/>
    </source>
</evidence>
<name>A0A0N4XEC3_NIPBR</name>
<gene>
    <name evidence="2" type="ORF">NBR_LOCUS876</name>
</gene>